<dbReference type="SUPFAM" id="SSF53335">
    <property type="entry name" value="S-adenosyl-L-methionine-dependent methyltransferases"/>
    <property type="match status" value="1"/>
</dbReference>
<dbReference type="InterPro" id="IPR012340">
    <property type="entry name" value="NA-bd_OB-fold"/>
</dbReference>
<dbReference type="InterPro" id="IPR025795">
    <property type="entry name" value="tRNA_(uracil-5-)_MeTrfase"/>
</dbReference>
<dbReference type="EMBL" id="OX365938">
    <property type="protein sequence ID" value="CAI4046667.1"/>
    <property type="molecule type" value="Genomic_DNA"/>
</dbReference>
<dbReference type="InterPro" id="IPR030390">
    <property type="entry name" value="MeTrfase_TrmA_AS"/>
</dbReference>
<keyword evidence="3 4" id="KW-0949">S-adenosyl-L-methionine</keyword>
<dbReference type="InterPro" id="IPR030391">
    <property type="entry name" value="MeTrfase_TrmA_CS"/>
</dbReference>
<dbReference type="Proteomes" id="UP001162085">
    <property type="component" value="Chromosome 11"/>
</dbReference>
<comment type="similarity">
    <text evidence="4">Belongs to the class I-like SAM-binding methyltransferase superfamily. RNA M5U methyltransferase family.</text>
</comment>
<dbReference type="CDD" id="cd02440">
    <property type="entry name" value="AdoMet_MTases"/>
    <property type="match status" value="1"/>
</dbReference>
<dbReference type="Pfam" id="PF05958">
    <property type="entry name" value="tRNA_U5-meth_tr"/>
    <property type="match status" value="1"/>
</dbReference>
<feature type="domain" description="TRAM" evidence="6">
    <location>
        <begin position="126"/>
        <end position="192"/>
    </location>
</feature>
<evidence type="ECO:0000256" key="3">
    <source>
        <dbReference type="ARBA" id="ARBA00022691"/>
    </source>
</evidence>
<feature type="active site" evidence="5">
    <location>
        <position position="555"/>
    </location>
</feature>
<feature type="binding site" evidence="4">
    <location>
        <position position="460"/>
    </location>
    <ligand>
        <name>S-adenosyl-L-methionine</name>
        <dbReference type="ChEBI" id="CHEBI:59789"/>
    </ligand>
</feature>
<name>A0ABN8WMU9_SACUV</name>
<keyword evidence="8" id="KW-1185">Reference proteome</keyword>
<feature type="active site" description="Nucleophile" evidence="4">
    <location>
        <position position="555"/>
    </location>
</feature>
<dbReference type="PROSITE" id="PS51687">
    <property type="entry name" value="SAM_MT_RNA_M5U"/>
    <property type="match status" value="1"/>
</dbReference>
<dbReference type="PROSITE" id="PS01231">
    <property type="entry name" value="TRMA_2"/>
    <property type="match status" value="1"/>
</dbReference>
<feature type="binding site" evidence="4">
    <location>
        <position position="425"/>
    </location>
    <ligand>
        <name>S-adenosyl-L-methionine</name>
        <dbReference type="ChEBI" id="CHEBI:59789"/>
    </ligand>
</feature>
<evidence type="ECO:0000313" key="7">
    <source>
        <dbReference type="EMBL" id="CAI4046667.1"/>
    </source>
</evidence>
<dbReference type="PROSITE" id="PS50926">
    <property type="entry name" value="TRAM"/>
    <property type="match status" value="1"/>
</dbReference>
<organism evidence="7 8">
    <name type="scientific">Saccharomyces uvarum</name>
    <name type="common">Yeast</name>
    <name type="synonym">Saccharomyces bayanus var. uvarum</name>
    <dbReference type="NCBI Taxonomy" id="230603"/>
    <lineage>
        <taxon>Eukaryota</taxon>
        <taxon>Fungi</taxon>
        <taxon>Dikarya</taxon>
        <taxon>Ascomycota</taxon>
        <taxon>Saccharomycotina</taxon>
        <taxon>Saccharomycetes</taxon>
        <taxon>Saccharomycetales</taxon>
        <taxon>Saccharomycetaceae</taxon>
        <taxon>Saccharomyces</taxon>
    </lineage>
</organism>
<accession>A0ABN8WMU9</accession>
<dbReference type="Gene3D" id="2.40.50.140">
    <property type="entry name" value="Nucleic acid-binding proteins"/>
    <property type="match status" value="1"/>
</dbReference>
<dbReference type="InterPro" id="IPR010280">
    <property type="entry name" value="U5_MeTrfase_fam"/>
</dbReference>
<feature type="binding site" evidence="4">
    <location>
        <position position="481"/>
    </location>
    <ligand>
        <name>S-adenosyl-L-methionine</name>
        <dbReference type="ChEBI" id="CHEBI:59789"/>
    </ligand>
</feature>
<protein>
    <recommendedName>
        <fullName evidence="6">TRAM domain-containing protein</fullName>
    </recommendedName>
</protein>
<evidence type="ECO:0000256" key="5">
    <source>
        <dbReference type="PROSITE-ProRule" id="PRU10015"/>
    </source>
</evidence>
<evidence type="ECO:0000256" key="2">
    <source>
        <dbReference type="ARBA" id="ARBA00022679"/>
    </source>
</evidence>
<sequence>MLRFWTSQKPIFRPSYCLCRNIIKNYCCTPITKMTEITTKATSTVQQSADNKRLSSAVADSAKQMKIKKPKLRKYKAKKVDPTSPMGVLEFEIDDLLKSQDLSRDHVLNDVTAILNDTSKIDGPITVQYHRVVKNVKVMEITSNGNGLALIANPVEPEKKQVVVIPFGLPDDLVNIKVFKTHPYYVESDLLDVVEKSPMRRDDLIKDKYFGKSSGSQLEFLTYDDQLKLKRNTIVNAYKFFAPKLTSEKLLPHFGTTIASPLQYGYRTKITPHFDMPRRKAKELTERPPLGFGQKGRPQWRKDTLDVGGHGSILDIDECVLATEVLNKGLTNERRKFEKEFKCYKKGATILLRENTTILDSSKPTLEQLTEEGSRDENGDISYVEVEDKEHNVRLAKTCVTNSRQIVTEYVDGYTFNFSAGEFFQNNNAILPVVTKYVRDNLQIPNKDGENEPRFLVDAYCGSGLFSICSSKGVDKVIGVEISADSVSFAEKNAKANDVENCRFIVGKAEKLFESIDTPNDRTSVILDPPRKGCDELFLKQLAAYNPAKIVYISCNVHSQARDVEYFLKETENGSSYKIESIRGFDFFPQTHHVESVCVMTRV</sequence>
<evidence type="ECO:0000256" key="4">
    <source>
        <dbReference type="PROSITE-ProRule" id="PRU01024"/>
    </source>
</evidence>
<dbReference type="Gene3D" id="2.40.50.1070">
    <property type="match status" value="1"/>
</dbReference>
<proteinExistence type="inferred from homology"/>
<dbReference type="PANTHER" id="PTHR11061">
    <property type="entry name" value="RNA M5U METHYLTRANSFERASE"/>
    <property type="match status" value="1"/>
</dbReference>
<evidence type="ECO:0000259" key="6">
    <source>
        <dbReference type="PROSITE" id="PS50926"/>
    </source>
</evidence>
<keyword evidence="1 4" id="KW-0489">Methyltransferase</keyword>
<feature type="binding site" evidence="4">
    <location>
        <position position="528"/>
    </location>
    <ligand>
        <name>S-adenosyl-L-methionine</name>
        <dbReference type="ChEBI" id="CHEBI:59789"/>
    </ligand>
</feature>
<reference evidence="7" key="1">
    <citation type="submission" date="2022-10" db="EMBL/GenBank/DDBJ databases">
        <authorList>
            <person name="Byrne P K."/>
        </authorList>
    </citation>
    <scope>NUCLEOTIDE SEQUENCE</scope>
    <source>
        <strain evidence="7">ZP964</strain>
    </source>
</reference>
<evidence type="ECO:0000256" key="1">
    <source>
        <dbReference type="ARBA" id="ARBA00022603"/>
    </source>
</evidence>
<gene>
    <name evidence="7" type="primary">SUVZ11G2660</name>
    <name evidence="7" type="ORF">SUVZ_11G2660</name>
</gene>
<dbReference type="PANTHER" id="PTHR11061:SF30">
    <property type="entry name" value="TRNA (URACIL(54)-C(5))-METHYLTRANSFERASE"/>
    <property type="match status" value="1"/>
</dbReference>
<keyword evidence="2 4" id="KW-0808">Transferase</keyword>
<dbReference type="Gene3D" id="3.40.50.150">
    <property type="entry name" value="Vaccinia Virus protein VP39"/>
    <property type="match status" value="1"/>
</dbReference>
<dbReference type="PROSITE" id="PS01230">
    <property type="entry name" value="TRMA_1"/>
    <property type="match status" value="1"/>
</dbReference>
<dbReference type="PROSITE" id="PS51622">
    <property type="entry name" value="SAM_MT_RNA_M5U_2"/>
    <property type="match status" value="1"/>
</dbReference>
<dbReference type="InterPro" id="IPR029063">
    <property type="entry name" value="SAM-dependent_MTases_sf"/>
</dbReference>
<evidence type="ECO:0000313" key="8">
    <source>
        <dbReference type="Proteomes" id="UP001162085"/>
    </source>
</evidence>
<dbReference type="InterPro" id="IPR002792">
    <property type="entry name" value="TRAM_dom"/>
</dbReference>
<dbReference type="Pfam" id="PF01938">
    <property type="entry name" value="TRAM"/>
    <property type="match status" value="1"/>
</dbReference>